<feature type="compositionally biased region" description="Pro residues" evidence="1">
    <location>
        <begin position="9"/>
        <end position="20"/>
    </location>
</feature>
<evidence type="ECO:0000313" key="3">
    <source>
        <dbReference type="Proteomes" id="UP000625711"/>
    </source>
</evidence>
<feature type="region of interest" description="Disordered" evidence="1">
    <location>
        <begin position="97"/>
        <end position="124"/>
    </location>
</feature>
<feature type="compositionally biased region" description="Basic and acidic residues" evidence="1">
    <location>
        <begin position="108"/>
        <end position="124"/>
    </location>
</feature>
<evidence type="ECO:0000313" key="2">
    <source>
        <dbReference type="EMBL" id="KAF7278787.1"/>
    </source>
</evidence>
<proteinExistence type="predicted"/>
<feature type="compositionally biased region" description="Pro residues" evidence="1">
    <location>
        <begin position="28"/>
        <end position="37"/>
    </location>
</feature>
<sequence length="124" mass="13666">MSKTNARPFPLPPSCHPPKPPLHDPRPRPPSTTPAPPRHLRRPNHLAAAAAIAASDVFQQSVDRDRSKGAFVPSAGLTPSAVLVRFRVSRPDLPPQWAAVRGRRGGRDKKETKKWPCDRIPRGK</sequence>
<keyword evidence="3" id="KW-1185">Reference proteome</keyword>
<feature type="region of interest" description="Disordered" evidence="1">
    <location>
        <begin position="1"/>
        <end position="41"/>
    </location>
</feature>
<accession>A0A834IRX5</accession>
<organism evidence="2 3">
    <name type="scientific">Rhynchophorus ferrugineus</name>
    <name type="common">Red palm weevil</name>
    <name type="synonym">Curculio ferrugineus</name>
    <dbReference type="NCBI Taxonomy" id="354439"/>
    <lineage>
        <taxon>Eukaryota</taxon>
        <taxon>Metazoa</taxon>
        <taxon>Ecdysozoa</taxon>
        <taxon>Arthropoda</taxon>
        <taxon>Hexapoda</taxon>
        <taxon>Insecta</taxon>
        <taxon>Pterygota</taxon>
        <taxon>Neoptera</taxon>
        <taxon>Endopterygota</taxon>
        <taxon>Coleoptera</taxon>
        <taxon>Polyphaga</taxon>
        <taxon>Cucujiformia</taxon>
        <taxon>Curculionidae</taxon>
        <taxon>Dryophthorinae</taxon>
        <taxon>Rhynchophorus</taxon>
    </lineage>
</organism>
<dbReference type="AlphaFoldDB" id="A0A834IRX5"/>
<reference evidence="2" key="1">
    <citation type="submission" date="2020-08" db="EMBL/GenBank/DDBJ databases">
        <title>Genome sequencing and assembly of the red palm weevil Rhynchophorus ferrugineus.</title>
        <authorList>
            <person name="Dias G.B."/>
            <person name="Bergman C.M."/>
            <person name="Manee M."/>
        </authorList>
    </citation>
    <scope>NUCLEOTIDE SEQUENCE</scope>
    <source>
        <strain evidence="2">AA-2017</strain>
        <tissue evidence="2">Whole larva</tissue>
    </source>
</reference>
<evidence type="ECO:0000256" key="1">
    <source>
        <dbReference type="SAM" id="MobiDB-lite"/>
    </source>
</evidence>
<protein>
    <submittedName>
        <fullName evidence="2">Uncharacterized protein</fullName>
    </submittedName>
</protein>
<name>A0A834IRX5_RHYFE</name>
<comment type="caution">
    <text evidence="2">The sequence shown here is derived from an EMBL/GenBank/DDBJ whole genome shotgun (WGS) entry which is preliminary data.</text>
</comment>
<gene>
    <name evidence="2" type="ORF">GWI33_007967</name>
</gene>
<dbReference type="Proteomes" id="UP000625711">
    <property type="component" value="Unassembled WGS sequence"/>
</dbReference>
<dbReference type="EMBL" id="JAACXV010000387">
    <property type="protein sequence ID" value="KAF7278787.1"/>
    <property type="molecule type" value="Genomic_DNA"/>
</dbReference>